<dbReference type="VEuPathDB" id="GiardiaDB:QR46_0209"/>
<dbReference type="InterPro" id="IPR038464">
    <property type="entry name" value="Ribosomal_eL38_sf"/>
</dbReference>
<keyword evidence="2 4" id="KW-0689">Ribosomal protein</keyword>
<evidence type="ECO:0000313" key="5">
    <source>
        <dbReference type="EMBL" id="KWX15753.1"/>
    </source>
</evidence>
<evidence type="ECO:0000256" key="1">
    <source>
        <dbReference type="ARBA" id="ARBA00007803"/>
    </source>
</evidence>
<gene>
    <name evidence="5" type="ORF">QR46_0209</name>
</gene>
<dbReference type="GO" id="GO:0005840">
    <property type="term" value="C:ribosome"/>
    <property type="evidence" value="ECO:0007669"/>
    <property type="project" value="UniProtKB-KW"/>
</dbReference>
<dbReference type="Pfam" id="PF01781">
    <property type="entry name" value="Ribosomal_L38e"/>
    <property type="match status" value="1"/>
</dbReference>
<organism evidence="5 6">
    <name type="scientific">Giardia duodenalis assemblage B</name>
    <dbReference type="NCBI Taxonomy" id="1394984"/>
    <lineage>
        <taxon>Eukaryota</taxon>
        <taxon>Metamonada</taxon>
        <taxon>Diplomonadida</taxon>
        <taxon>Hexamitidae</taxon>
        <taxon>Giardiinae</taxon>
        <taxon>Giardia</taxon>
    </lineage>
</organism>
<keyword evidence="3 4" id="KW-0687">Ribonucleoprotein</keyword>
<evidence type="ECO:0000256" key="2">
    <source>
        <dbReference type="ARBA" id="ARBA00022980"/>
    </source>
</evidence>
<accession>A0A132P0F8</accession>
<protein>
    <submittedName>
        <fullName evidence="5">LSU ribosomal L38E protein family protein</fullName>
    </submittedName>
</protein>
<proteinExistence type="inferred from homology"/>
<comment type="similarity">
    <text evidence="1 4">Belongs to the eukaryotic ribosomal protein eL38 family.</text>
</comment>
<sequence length="77" mass="8661">MPNTITEENLVKMIADGRGKRLVVKSYSKGKLQGKVKLKLRTSKYLYTLTVPNADDAKSIVKGCKDKVEVQYINESE</sequence>
<comment type="caution">
    <text evidence="5">The sequence shown here is derived from an EMBL/GenBank/DDBJ whole genome shotgun (WGS) entry which is preliminary data.</text>
</comment>
<dbReference type="GO" id="GO:0006412">
    <property type="term" value="P:translation"/>
    <property type="evidence" value="ECO:0007669"/>
    <property type="project" value="InterPro"/>
</dbReference>
<dbReference type="OrthoDB" id="10250488at2759"/>
<dbReference type="Proteomes" id="UP000070089">
    <property type="component" value="Unassembled WGS sequence"/>
</dbReference>
<evidence type="ECO:0000256" key="4">
    <source>
        <dbReference type="RuleBase" id="RU003445"/>
    </source>
</evidence>
<dbReference type="GO" id="GO:0003735">
    <property type="term" value="F:structural constituent of ribosome"/>
    <property type="evidence" value="ECO:0007669"/>
    <property type="project" value="InterPro"/>
</dbReference>
<dbReference type="InterPro" id="IPR002675">
    <property type="entry name" value="Ribosomal_eL38"/>
</dbReference>
<evidence type="ECO:0000256" key="3">
    <source>
        <dbReference type="ARBA" id="ARBA00023274"/>
    </source>
</evidence>
<dbReference type="AlphaFoldDB" id="A0A132P0F8"/>
<name>A0A132P0F8_GIAIN</name>
<dbReference type="GO" id="GO:1990904">
    <property type="term" value="C:ribonucleoprotein complex"/>
    <property type="evidence" value="ECO:0007669"/>
    <property type="project" value="UniProtKB-KW"/>
</dbReference>
<evidence type="ECO:0000313" key="6">
    <source>
        <dbReference type="Proteomes" id="UP000070089"/>
    </source>
</evidence>
<dbReference type="EMBL" id="JXTI01000003">
    <property type="protein sequence ID" value="KWX15753.1"/>
    <property type="molecule type" value="Genomic_DNA"/>
</dbReference>
<reference evidence="5 6" key="1">
    <citation type="journal article" date="2015" name="Mol. Biochem. Parasitol.">
        <title>Identification of polymorphic genes for use in assemblage B genotyping assays through comparative genomics of multiple assemblage B Giardia duodenalis isolates.</title>
        <authorList>
            <person name="Wielinga C."/>
            <person name="Thompson R.C."/>
            <person name="Monis P."/>
            <person name="Ryan U."/>
        </authorList>
    </citation>
    <scope>NUCLEOTIDE SEQUENCE [LARGE SCALE GENOMIC DNA]</scope>
    <source>
        <strain evidence="5 6">BAH15c1</strain>
    </source>
</reference>
<dbReference type="Gene3D" id="3.30.720.90">
    <property type="match status" value="1"/>
</dbReference>